<dbReference type="AlphaFoldDB" id="A0A2M8TKJ7"/>
<proteinExistence type="predicted"/>
<evidence type="ECO:0000313" key="1">
    <source>
        <dbReference type="EMBL" id="PJI24452.1"/>
    </source>
</evidence>
<accession>A0A2M8TKJ7</accession>
<protein>
    <submittedName>
        <fullName evidence="1">Uncharacterized protein</fullName>
    </submittedName>
</protein>
<reference evidence="1 2" key="1">
    <citation type="submission" date="2017-11" db="EMBL/GenBank/DDBJ databases">
        <title>Genome sequencing of Prevotella intermedia KCOM 2833.</title>
        <authorList>
            <person name="Kook J.-K."/>
            <person name="Park S.-N."/>
            <person name="Lim Y.K."/>
        </authorList>
    </citation>
    <scope>NUCLEOTIDE SEQUENCE [LARGE SCALE GENOMIC DNA]</scope>
    <source>
        <strain evidence="1 2">KCOM 2833</strain>
    </source>
</reference>
<organism evidence="1 2">
    <name type="scientific">Prevotella intermedia</name>
    <dbReference type="NCBI Taxonomy" id="28131"/>
    <lineage>
        <taxon>Bacteria</taxon>
        <taxon>Pseudomonadati</taxon>
        <taxon>Bacteroidota</taxon>
        <taxon>Bacteroidia</taxon>
        <taxon>Bacteroidales</taxon>
        <taxon>Prevotellaceae</taxon>
        <taxon>Prevotella</taxon>
    </lineage>
</organism>
<gene>
    <name evidence="1" type="ORF">CTM59_10090</name>
</gene>
<sequence>MALRKRLFCNVKPTFLPRKTAAFGMQNNMFCKALIMRQLCNRLACEKYLHLSLAFLRHLASFPRYCP</sequence>
<dbReference type="Proteomes" id="UP000231201">
    <property type="component" value="Unassembled WGS sequence"/>
</dbReference>
<evidence type="ECO:0000313" key="2">
    <source>
        <dbReference type="Proteomes" id="UP000231201"/>
    </source>
</evidence>
<comment type="caution">
    <text evidence="1">The sequence shown here is derived from an EMBL/GenBank/DDBJ whole genome shotgun (WGS) entry which is preliminary data.</text>
</comment>
<dbReference type="EMBL" id="PENH01000002">
    <property type="protein sequence ID" value="PJI24452.1"/>
    <property type="molecule type" value="Genomic_DNA"/>
</dbReference>
<name>A0A2M8TKJ7_PREIN</name>